<evidence type="ECO:0000313" key="1">
    <source>
        <dbReference type="EMBL" id="MPA71217.1"/>
    </source>
</evidence>
<dbReference type="AlphaFoldDB" id="A0A5B7BRN2"/>
<sequence length="139" mass="15713">MMYLLVRRPNMLRLTAANFRFEGTCKDLVNVINKKRRDSSLPPDINAQLCATLILLEEENGLNPRTSSTLEDSLKLARTLKKVPLHGRWEIINGVWMEMLCCAAIQCQVNHHAQQLTRGGELLTCLGCPLPYHALTKSQ</sequence>
<protein>
    <submittedName>
        <fullName evidence="1">Uncharacterized protein</fullName>
    </submittedName>
</protein>
<reference evidence="1" key="1">
    <citation type="submission" date="2019-08" db="EMBL/GenBank/DDBJ databases">
        <title>Reference gene set and small RNA set construction with multiple tissues from Davidia involucrata Baill.</title>
        <authorList>
            <person name="Yang H."/>
            <person name="Zhou C."/>
            <person name="Li G."/>
            <person name="Wang J."/>
            <person name="Gao P."/>
            <person name="Wang M."/>
            <person name="Wang R."/>
            <person name="Zhao Y."/>
        </authorList>
    </citation>
    <scope>NUCLEOTIDE SEQUENCE</scope>
    <source>
        <tissue evidence="1">Mixed with DoveR01_LX</tissue>
    </source>
</reference>
<gene>
    <name evidence="1" type="ORF">Din_040658</name>
</gene>
<organism evidence="1">
    <name type="scientific">Davidia involucrata</name>
    <name type="common">Dove tree</name>
    <dbReference type="NCBI Taxonomy" id="16924"/>
    <lineage>
        <taxon>Eukaryota</taxon>
        <taxon>Viridiplantae</taxon>
        <taxon>Streptophyta</taxon>
        <taxon>Embryophyta</taxon>
        <taxon>Tracheophyta</taxon>
        <taxon>Spermatophyta</taxon>
        <taxon>Magnoliopsida</taxon>
        <taxon>eudicotyledons</taxon>
        <taxon>Gunneridae</taxon>
        <taxon>Pentapetalae</taxon>
        <taxon>asterids</taxon>
        <taxon>Cornales</taxon>
        <taxon>Nyssaceae</taxon>
        <taxon>Davidia</taxon>
    </lineage>
</organism>
<dbReference type="PANTHER" id="PTHR31325">
    <property type="entry name" value="OS01G0798800 PROTEIN-RELATED"/>
    <property type="match status" value="1"/>
</dbReference>
<proteinExistence type="predicted"/>
<dbReference type="EMBL" id="GHES01040658">
    <property type="protein sequence ID" value="MPA71217.1"/>
    <property type="molecule type" value="Transcribed_RNA"/>
</dbReference>
<dbReference type="InterPro" id="IPR007658">
    <property type="entry name" value="DUF594"/>
</dbReference>
<accession>A0A5B7BRN2</accession>
<dbReference type="Pfam" id="PF04578">
    <property type="entry name" value="DUF594"/>
    <property type="match status" value="1"/>
</dbReference>
<name>A0A5B7BRN2_DAVIN</name>